<dbReference type="PRINTS" id="PR00411">
    <property type="entry name" value="PNDRDTASEI"/>
</dbReference>
<dbReference type="InterPro" id="IPR036188">
    <property type="entry name" value="FAD/NAD-bd_sf"/>
</dbReference>
<feature type="non-terminal residue" evidence="2">
    <location>
        <position position="206"/>
    </location>
</feature>
<accession>A0A3D8VEZ7</accession>
<sequence length="206" mass="22495">MEFEEEIGLKTEYDLIVIGTGSAGSVAAVKCKEAGWEVAIIDESPYGGTCALRGCDPKKVLVGAAELVDWNKRMDGNGIEENTAIQWKDLMKFKRTFTSSVPEKKEAGLNKRAIDTYHGKASFQSETEVKVGEEVLKGKHILLATGSQPASLGIEGEEYFTHSDEFLELDQLPDRIVFVGGGYISFEFAHIAARAGAEVHIVHRSS</sequence>
<dbReference type="InterPro" id="IPR023753">
    <property type="entry name" value="FAD/NAD-binding_dom"/>
</dbReference>
<protein>
    <submittedName>
        <fullName evidence="2">NAD(P)/FAD-dependent oxidoreductase</fullName>
    </submittedName>
</protein>
<dbReference type="EMBL" id="QTLC01000072">
    <property type="protein sequence ID" value="RDY67984.1"/>
    <property type="molecule type" value="Genomic_DNA"/>
</dbReference>
<dbReference type="AlphaFoldDB" id="A0A3D8VEZ7"/>
<dbReference type="Gene3D" id="3.50.50.60">
    <property type="entry name" value="FAD/NAD(P)-binding domain"/>
    <property type="match status" value="2"/>
</dbReference>
<dbReference type="PRINTS" id="PR00368">
    <property type="entry name" value="FADPNR"/>
</dbReference>
<proteinExistence type="predicted"/>
<evidence type="ECO:0000313" key="2">
    <source>
        <dbReference type="EMBL" id="RDY67984.1"/>
    </source>
</evidence>
<organism evidence="2 3">
    <name type="scientific">Halobacillus trueperi</name>
    <dbReference type="NCBI Taxonomy" id="156205"/>
    <lineage>
        <taxon>Bacteria</taxon>
        <taxon>Bacillati</taxon>
        <taxon>Bacillota</taxon>
        <taxon>Bacilli</taxon>
        <taxon>Bacillales</taxon>
        <taxon>Bacillaceae</taxon>
        <taxon>Halobacillus</taxon>
    </lineage>
</organism>
<gene>
    <name evidence="2" type="ORF">DXT76_18885</name>
</gene>
<reference evidence="2 3" key="1">
    <citation type="submission" date="2018-08" db="EMBL/GenBank/DDBJ databases">
        <title>Genome sequence of strict halophilic Halobacillus trueperi SS1 isolated from Lunsu, a salty water body of North West Himalayas.</title>
        <authorList>
            <person name="Gupta S."/>
            <person name="Sharma P."/>
            <person name="Dev K."/>
            <person name="Baumler D."/>
            <person name="Sourirajan A."/>
        </authorList>
    </citation>
    <scope>NUCLEOTIDE SEQUENCE [LARGE SCALE GENOMIC DNA]</scope>
    <source>
        <strain evidence="2 3">SS1</strain>
    </source>
</reference>
<dbReference type="Proteomes" id="UP000257032">
    <property type="component" value="Unassembled WGS sequence"/>
</dbReference>
<dbReference type="GO" id="GO:0016491">
    <property type="term" value="F:oxidoreductase activity"/>
    <property type="evidence" value="ECO:0007669"/>
    <property type="project" value="InterPro"/>
</dbReference>
<dbReference type="Pfam" id="PF07992">
    <property type="entry name" value="Pyr_redox_2"/>
    <property type="match status" value="1"/>
</dbReference>
<evidence type="ECO:0000313" key="3">
    <source>
        <dbReference type="Proteomes" id="UP000257032"/>
    </source>
</evidence>
<dbReference type="SUPFAM" id="SSF51905">
    <property type="entry name" value="FAD/NAD(P)-binding domain"/>
    <property type="match status" value="1"/>
</dbReference>
<feature type="domain" description="FAD/NAD(P)-binding" evidence="1">
    <location>
        <begin position="13"/>
        <end position="205"/>
    </location>
</feature>
<name>A0A3D8VEZ7_9BACI</name>
<dbReference type="PANTHER" id="PTHR43014">
    <property type="entry name" value="MERCURIC REDUCTASE"/>
    <property type="match status" value="1"/>
</dbReference>
<comment type="caution">
    <text evidence="2">The sequence shown here is derived from an EMBL/GenBank/DDBJ whole genome shotgun (WGS) entry which is preliminary data.</text>
</comment>
<dbReference type="PANTHER" id="PTHR43014:SF5">
    <property type="entry name" value="GLUTATHIONE REDUCTASE (NADPH)"/>
    <property type="match status" value="1"/>
</dbReference>
<evidence type="ECO:0000259" key="1">
    <source>
        <dbReference type="Pfam" id="PF07992"/>
    </source>
</evidence>